<dbReference type="InterPro" id="IPR032466">
    <property type="entry name" value="Metal_Hydrolase"/>
</dbReference>
<dbReference type="Pfam" id="PF07969">
    <property type="entry name" value="Amidohydro_3"/>
    <property type="match status" value="1"/>
</dbReference>
<dbReference type="AlphaFoldDB" id="A0A941D6F1"/>
<gene>
    <name evidence="2" type="ORF">JKL49_16560</name>
</gene>
<feature type="domain" description="Amidohydrolase 3" evidence="1">
    <location>
        <begin position="43"/>
        <end position="550"/>
    </location>
</feature>
<sequence length="578" mass="63111">MHDLVIRNGRVVDGAETPAFLADIAIDNGKITAIGKITQGGRREIDAGGLIVTPGWVDIHTHYDGQVTWDPYLAPSSWHGVTTAVMGNCGVGFAPVRPDRHAWLIELMEGVEDIPGAALSEGIKWTWETFPEYLNSLEGQPRVIDVATQVPHGAVRAYVMGERGARNEPATAEDIAEMSRIVGEGVAAGALGFSTSRTMLHLAKDGEPVPGTFAAEDELLGIGRAMGLAGHGVFEMASDMAPAEDEFNWMRALSAETGVPVTYGLLQSPVKADGWRRLLQLTEEARAEGAQITAQIACRPTGMVLGWQSTVHPFIGRETYRQLSALPFAERIVHLRDATVRAQILSEPSRPMGVIGMILTQGFDRMFRLEHESGLDYEPRAEDSIAHLAKTTGQSPDAIVYDMLMEKDGRGYIYLPLLNYAEFNFDHIHEMMNHPNTVLSLSDGGAHCGVICDASFPTYMLTHWVRDRSRGERLSLEKVVSMQTRDTARLYGLHDRGTLAPGMKADLNLIDFEKLAILAPEMAFDLPAQGRRLIQRAQGYVATLVDGLVTFENGEATGEMPGKLIRGPQYAPMAQAAE</sequence>
<dbReference type="PANTHER" id="PTHR11647:SF1">
    <property type="entry name" value="COLLAPSIN RESPONSE MEDIATOR PROTEIN"/>
    <property type="match status" value="1"/>
</dbReference>
<dbReference type="PANTHER" id="PTHR11647">
    <property type="entry name" value="HYDRANTOINASE/DIHYDROPYRIMIDINASE FAMILY MEMBER"/>
    <property type="match status" value="1"/>
</dbReference>
<evidence type="ECO:0000313" key="3">
    <source>
        <dbReference type="Proteomes" id="UP000622580"/>
    </source>
</evidence>
<dbReference type="InterPro" id="IPR013108">
    <property type="entry name" value="Amidohydro_3"/>
</dbReference>
<dbReference type="InterPro" id="IPR050378">
    <property type="entry name" value="Metallo-dep_Hydrolases_sf"/>
</dbReference>
<dbReference type="EMBL" id="JAGSGD010000001">
    <property type="protein sequence ID" value="MBR7621008.1"/>
    <property type="molecule type" value="Genomic_DNA"/>
</dbReference>
<dbReference type="SUPFAM" id="SSF51556">
    <property type="entry name" value="Metallo-dependent hydrolases"/>
    <property type="match status" value="1"/>
</dbReference>
<accession>A0A941D6F1</accession>
<dbReference type="SUPFAM" id="SSF51338">
    <property type="entry name" value="Composite domain of metallo-dependent hydrolases"/>
    <property type="match status" value="1"/>
</dbReference>
<dbReference type="Gene3D" id="3.20.20.140">
    <property type="entry name" value="Metal-dependent hydrolases"/>
    <property type="match status" value="2"/>
</dbReference>
<dbReference type="GO" id="GO:0005829">
    <property type="term" value="C:cytosol"/>
    <property type="evidence" value="ECO:0007669"/>
    <property type="project" value="TreeGrafter"/>
</dbReference>
<keyword evidence="3" id="KW-1185">Reference proteome</keyword>
<evidence type="ECO:0000259" key="1">
    <source>
        <dbReference type="Pfam" id="PF07969"/>
    </source>
</evidence>
<dbReference type="Gene3D" id="2.30.40.10">
    <property type="entry name" value="Urease, subunit C, domain 1"/>
    <property type="match status" value="1"/>
</dbReference>
<dbReference type="RefSeq" id="WP_215341811.1">
    <property type="nucleotide sequence ID" value="NZ_JAGSGD010000001.1"/>
</dbReference>
<dbReference type="InterPro" id="IPR011059">
    <property type="entry name" value="Metal-dep_hydrolase_composite"/>
</dbReference>
<comment type="caution">
    <text evidence="2">The sequence shown here is derived from an EMBL/GenBank/DDBJ whole genome shotgun (WGS) entry which is preliminary data.</text>
</comment>
<dbReference type="CDD" id="cd01297">
    <property type="entry name" value="D-aminoacylase"/>
    <property type="match status" value="1"/>
</dbReference>
<dbReference type="Proteomes" id="UP000622580">
    <property type="component" value="Unassembled WGS sequence"/>
</dbReference>
<evidence type="ECO:0000313" key="2">
    <source>
        <dbReference type="EMBL" id="MBR7621008.1"/>
    </source>
</evidence>
<dbReference type="GO" id="GO:0016812">
    <property type="term" value="F:hydrolase activity, acting on carbon-nitrogen (but not peptide) bonds, in cyclic amides"/>
    <property type="evidence" value="ECO:0007669"/>
    <property type="project" value="TreeGrafter"/>
</dbReference>
<protein>
    <submittedName>
        <fullName evidence="2">Amidohydrolase family protein</fullName>
    </submittedName>
</protein>
<name>A0A941D6F1_9CAUL</name>
<reference evidence="2" key="1">
    <citation type="submission" date="2021-04" db="EMBL/GenBank/DDBJ databases">
        <title>Draft genome assembly of strain Phenylobacterium sp. 20VBR1 using MiniION and Illumina platforms.</title>
        <authorList>
            <person name="Thomas F.A."/>
            <person name="Krishnan K.P."/>
            <person name="Sinha R.K."/>
        </authorList>
    </citation>
    <scope>NUCLEOTIDE SEQUENCE</scope>
    <source>
        <strain evidence="2">20VBR1</strain>
    </source>
</reference>
<proteinExistence type="predicted"/>
<organism evidence="2 3">
    <name type="scientific">Phenylobacterium glaciei</name>
    <dbReference type="NCBI Taxonomy" id="2803784"/>
    <lineage>
        <taxon>Bacteria</taxon>
        <taxon>Pseudomonadati</taxon>
        <taxon>Pseudomonadota</taxon>
        <taxon>Alphaproteobacteria</taxon>
        <taxon>Caulobacterales</taxon>
        <taxon>Caulobacteraceae</taxon>
        <taxon>Phenylobacterium</taxon>
    </lineage>
</organism>